<dbReference type="EMBL" id="RPDH01000001">
    <property type="protein sequence ID" value="RPE14151.1"/>
    <property type="molecule type" value="Genomic_DNA"/>
</dbReference>
<dbReference type="InterPro" id="IPR046532">
    <property type="entry name" value="DUF6597"/>
</dbReference>
<organism evidence="5 6">
    <name type="scientific">Chitinophaga lutea</name>
    <dbReference type="NCBI Taxonomy" id="2488634"/>
    <lineage>
        <taxon>Bacteria</taxon>
        <taxon>Pseudomonadati</taxon>
        <taxon>Bacteroidota</taxon>
        <taxon>Chitinophagia</taxon>
        <taxon>Chitinophagales</taxon>
        <taxon>Chitinophagaceae</taxon>
        <taxon>Chitinophaga</taxon>
    </lineage>
</organism>
<dbReference type="InterPro" id="IPR018060">
    <property type="entry name" value="HTH_AraC"/>
</dbReference>
<dbReference type="Pfam" id="PF12833">
    <property type="entry name" value="HTH_18"/>
    <property type="match status" value="1"/>
</dbReference>
<evidence type="ECO:0000256" key="1">
    <source>
        <dbReference type="ARBA" id="ARBA00023015"/>
    </source>
</evidence>
<name>A0A3N4Q9C1_9BACT</name>
<evidence type="ECO:0000313" key="5">
    <source>
        <dbReference type="EMBL" id="RPE14151.1"/>
    </source>
</evidence>
<evidence type="ECO:0000256" key="2">
    <source>
        <dbReference type="ARBA" id="ARBA00023125"/>
    </source>
</evidence>
<keyword evidence="2" id="KW-0238">DNA-binding</keyword>
<dbReference type="AlphaFoldDB" id="A0A3N4Q9C1"/>
<comment type="caution">
    <text evidence="5">The sequence shown here is derived from an EMBL/GenBank/DDBJ whole genome shotgun (WGS) entry which is preliminary data.</text>
</comment>
<accession>A0A3N4Q9C1</accession>
<keyword evidence="1" id="KW-0805">Transcription regulation</keyword>
<dbReference type="InterPro" id="IPR050204">
    <property type="entry name" value="AraC_XylS_family_regulators"/>
</dbReference>
<dbReference type="GO" id="GO:0003700">
    <property type="term" value="F:DNA-binding transcription factor activity"/>
    <property type="evidence" value="ECO:0007669"/>
    <property type="project" value="InterPro"/>
</dbReference>
<evidence type="ECO:0000256" key="3">
    <source>
        <dbReference type="ARBA" id="ARBA00023163"/>
    </source>
</evidence>
<dbReference type="OrthoDB" id="655946at2"/>
<keyword evidence="6" id="KW-1185">Reference proteome</keyword>
<protein>
    <submittedName>
        <fullName evidence="5">AraC family transcriptional regulator</fullName>
    </submittedName>
</protein>
<gene>
    <name evidence="5" type="ORF">EGT74_11780</name>
</gene>
<dbReference type="RefSeq" id="WP_123846661.1">
    <property type="nucleotide sequence ID" value="NZ_RPDH01000001.1"/>
</dbReference>
<evidence type="ECO:0000259" key="4">
    <source>
        <dbReference type="PROSITE" id="PS01124"/>
    </source>
</evidence>
<keyword evidence="3" id="KW-0804">Transcription</keyword>
<proteinExistence type="predicted"/>
<dbReference type="Pfam" id="PF20240">
    <property type="entry name" value="DUF6597"/>
    <property type="match status" value="1"/>
</dbReference>
<feature type="domain" description="HTH araC/xylS-type" evidence="4">
    <location>
        <begin position="175"/>
        <end position="273"/>
    </location>
</feature>
<dbReference type="Gene3D" id="1.10.10.60">
    <property type="entry name" value="Homeodomain-like"/>
    <property type="match status" value="1"/>
</dbReference>
<dbReference type="GO" id="GO:0043565">
    <property type="term" value="F:sequence-specific DNA binding"/>
    <property type="evidence" value="ECO:0007669"/>
    <property type="project" value="InterPro"/>
</dbReference>
<dbReference type="Proteomes" id="UP000278351">
    <property type="component" value="Unassembled WGS sequence"/>
</dbReference>
<dbReference type="PANTHER" id="PTHR46796">
    <property type="entry name" value="HTH-TYPE TRANSCRIPTIONAL ACTIVATOR RHAS-RELATED"/>
    <property type="match status" value="1"/>
</dbReference>
<sequence>MICTARHFQPSPLLRQHISRLALYTFPQAVRQPFLPVGQQSLVFALGPAFRLIGHAQEEQTAARATVVGQITSLRHSFFEAGSQYLLVKFTPCGFHDLFACSMQKLTNEGTDLCDIAGAPARELLNRLQDLAAMAALPHEGATGEDQRLCAAVFLVEQFLLRRLAGSTGEVLRTQQMAGYMAAMKGDFRMEAFCREVNITRKSLERHFLERIGITPKVYARILRMTHVMDMVRSNHVVRPRELIYTCGYYDYAHLRHETLELTGMTPRVLREVFVRL</sequence>
<dbReference type="PANTHER" id="PTHR46796:SF13">
    <property type="entry name" value="HTH-TYPE TRANSCRIPTIONAL ACTIVATOR RHAS"/>
    <property type="match status" value="1"/>
</dbReference>
<dbReference type="SMART" id="SM00342">
    <property type="entry name" value="HTH_ARAC"/>
    <property type="match status" value="1"/>
</dbReference>
<evidence type="ECO:0000313" key="6">
    <source>
        <dbReference type="Proteomes" id="UP000278351"/>
    </source>
</evidence>
<reference evidence="5 6" key="1">
    <citation type="submission" date="2018-11" db="EMBL/GenBank/DDBJ databases">
        <title>Chitinophaga lutea sp.nov., isolate from arsenic contaminated soil.</title>
        <authorList>
            <person name="Zong Y."/>
        </authorList>
    </citation>
    <scope>NUCLEOTIDE SEQUENCE [LARGE SCALE GENOMIC DNA]</scope>
    <source>
        <strain evidence="5 6">ZY74</strain>
    </source>
</reference>
<dbReference type="PROSITE" id="PS01124">
    <property type="entry name" value="HTH_ARAC_FAMILY_2"/>
    <property type="match status" value="1"/>
</dbReference>